<dbReference type="Proteomes" id="UP000015816">
    <property type="component" value="Unassembled WGS sequence"/>
</dbReference>
<reference evidence="2 3" key="1">
    <citation type="journal article" date="2013" name="Genome Announc.">
        <title>Genome Sequences of Three hpAfrica2 Strains of Helicobacter pylori.</title>
        <authorList>
            <person name="Duncan S.S."/>
            <person name="Bertoli M.T."/>
            <person name="Kersulyte D."/>
            <person name="Valk P.L."/>
            <person name="Tamma S."/>
            <person name="Segal I."/>
            <person name="McClain M.S."/>
            <person name="Cover T.L."/>
            <person name="Berg D.E."/>
        </authorList>
    </citation>
    <scope>NUCLEOTIDE SEQUENCE [LARGE SCALE GENOMIC DNA]</scope>
    <source>
        <strain evidence="2 3">SouthAfrica50</strain>
    </source>
</reference>
<proteinExistence type="predicted"/>
<feature type="compositionally biased region" description="Basic residues" evidence="1">
    <location>
        <begin position="34"/>
        <end position="44"/>
    </location>
</feature>
<accession>T2S8R6</accession>
<dbReference type="AlphaFoldDB" id="T2S8R6"/>
<evidence type="ECO:0000313" key="2">
    <source>
        <dbReference type="EMBL" id="EQD88680.1"/>
    </source>
</evidence>
<dbReference type="PATRIC" id="fig|1352357.3.peg.969"/>
<feature type="region of interest" description="Disordered" evidence="1">
    <location>
        <begin position="24"/>
        <end position="44"/>
    </location>
</feature>
<organism evidence="2 3">
    <name type="scientific">Helicobacter pylori SouthAfrica50</name>
    <dbReference type="NCBI Taxonomy" id="1352357"/>
    <lineage>
        <taxon>Bacteria</taxon>
        <taxon>Pseudomonadati</taxon>
        <taxon>Campylobacterota</taxon>
        <taxon>Epsilonproteobacteria</taxon>
        <taxon>Campylobacterales</taxon>
        <taxon>Helicobacteraceae</taxon>
        <taxon>Helicobacter</taxon>
    </lineage>
</organism>
<name>T2S8R6_HELPX</name>
<sequence length="44" mass="5380">MSHNALFLNHNNWPFKFKRAAWFNSPKNKEKMKNPRKKAKKPLR</sequence>
<gene>
    <name evidence="2" type="ORF">HPSA50_1000</name>
</gene>
<protein>
    <submittedName>
        <fullName evidence="2">Uncharacterized protein</fullName>
    </submittedName>
</protein>
<comment type="caution">
    <text evidence="2">The sequence shown here is derived from an EMBL/GenBank/DDBJ whole genome shotgun (WGS) entry which is preliminary data.</text>
</comment>
<evidence type="ECO:0000313" key="3">
    <source>
        <dbReference type="Proteomes" id="UP000015816"/>
    </source>
</evidence>
<evidence type="ECO:0000256" key="1">
    <source>
        <dbReference type="SAM" id="MobiDB-lite"/>
    </source>
</evidence>
<dbReference type="EMBL" id="AVNI01000002">
    <property type="protein sequence ID" value="EQD88680.1"/>
    <property type="molecule type" value="Genomic_DNA"/>
</dbReference>